<keyword evidence="3" id="KW-1185">Reference proteome</keyword>
<protein>
    <submittedName>
        <fullName evidence="2">Uncharacterized protein</fullName>
    </submittedName>
</protein>
<feature type="region of interest" description="Disordered" evidence="1">
    <location>
        <begin position="1"/>
        <end position="24"/>
    </location>
</feature>
<sequence length="73" mass="7923">MALTESGKIYTERGAENDKQLEKRNENEASSWLYTVGISQHSKGAGSLNAARGDEIMLGEQLGELLPSSGRLQ</sequence>
<accession>A0A2A6BIN6</accession>
<evidence type="ECO:0000256" key="1">
    <source>
        <dbReference type="SAM" id="MobiDB-lite"/>
    </source>
</evidence>
<organism evidence="2 3">
    <name type="scientific">Pristionchus pacificus</name>
    <name type="common">Parasitic nematode worm</name>
    <dbReference type="NCBI Taxonomy" id="54126"/>
    <lineage>
        <taxon>Eukaryota</taxon>
        <taxon>Metazoa</taxon>
        <taxon>Ecdysozoa</taxon>
        <taxon>Nematoda</taxon>
        <taxon>Chromadorea</taxon>
        <taxon>Rhabditida</taxon>
        <taxon>Rhabditina</taxon>
        <taxon>Diplogasteromorpha</taxon>
        <taxon>Diplogasteroidea</taxon>
        <taxon>Neodiplogasteridae</taxon>
        <taxon>Pristionchus</taxon>
    </lineage>
</organism>
<accession>A0A8R1Z0Z2</accession>
<feature type="compositionally biased region" description="Basic and acidic residues" evidence="1">
    <location>
        <begin position="10"/>
        <end position="24"/>
    </location>
</feature>
<gene>
    <name evidence="2" type="primary">WBGene00283721</name>
</gene>
<evidence type="ECO:0000313" key="2">
    <source>
        <dbReference type="EnsemblMetazoa" id="PPA45352.1"/>
    </source>
</evidence>
<proteinExistence type="predicted"/>
<dbReference type="EnsemblMetazoa" id="PPA45352.1">
    <property type="protein sequence ID" value="PPA45352.1"/>
    <property type="gene ID" value="WBGene00283721"/>
</dbReference>
<reference evidence="3" key="1">
    <citation type="journal article" date="2008" name="Nat. Genet.">
        <title>The Pristionchus pacificus genome provides a unique perspective on nematode lifestyle and parasitism.</title>
        <authorList>
            <person name="Dieterich C."/>
            <person name="Clifton S.W."/>
            <person name="Schuster L.N."/>
            <person name="Chinwalla A."/>
            <person name="Delehaunty K."/>
            <person name="Dinkelacker I."/>
            <person name="Fulton L."/>
            <person name="Fulton R."/>
            <person name="Godfrey J."/>
            <person name="Minx P."/>
            <person name="Mitreva M."/>
            <person name="Roeseler W."/>
            <person name="Tian H."/>
            <person name="Witte H."/>
            <person name="Yang S.P."/>
            <person name="Wilson R.K."/>
            <person name="Sommer R.J."/>
        </authorList>
    </citation>
    <scope>NUCLEOTIDE SEQUENCE [LARGE SCALE GENOMIC DNA]</scope>
    <source>
        <strain evidence="3">PS312</strain>
    </source>
</reference>
<dbReference type="AlphaFoldDB" id="A0A2A6BIN6"/>
<name>A0A2A6BIN6_PRIPA</name>
<reference evidence="2" key="2">
    <citation type="submission" date="2022-06" db="UniProtKB">
        <authorList>
            <consortium name="EnsemblMetazoa"/>
        </authorList>
    </citation>
    <scope>IDENTIFICATION</scope>
    <source>
        <strain evidence="2">PS312</strain>
    </source>
</reference>
<evidence type="ECO:0000313" key="3">
    <source>
        <dbReference type="Proteomes" id="UP000005239"/>
    </source>
</evidence>
<dbReference type="Proteomes" id="UP000005239">
    <property type="component" value="Unassembled WGS sequence"/>
</dbReference>